<dbReference type="PANTHER" id="PTHR30290">
    <property type="entry name" value="PERIPLASMIC BINDING COMPONENT OF ABC TRANSPORTER"/>
    <property type="match status" value="1"/>
</dbReference>
<sequence>MGPGQYGGVWRDTFAVPIDGWNWGAGNIQGYFGIHQILHESPLLRGEMWKLNKPEPIPNLATDWEWQDAGQTLVMNFITGAKWSDGEAFTTEDIAFTYNNLILDEQITSTATAADWTYGGEVTKLEVVDADTVKWHFGAAYPMSVLSNFDRNNFPVSPKHVYSKFHPAYNSDARYENYPSVIPAHDLPIVTMGPWVPIKYSPGEQLVMVRNPYYWQVDEAGNQLPYISEIRFMEAESGAIRTNNLVSGQGDRTNLENPSTFAMVRQESVKEDSNFAMSFGPFTAIYRLEMNLARQFGVSTKRQAELRELFRNKKFRQALSYAIDKEALANGAFPGPLTKVYHGAYPDGSIYHREENTVVYNYDLAKAKQLLKELGFIDTNDDGILNWPEDSKIAGDELIIEVKTNEDSAASVQAAEALIPMLRKVGINLRLKVLSGTNNTAKTNSGEFDLNVARIDQVGTPYYFMDLVGSVSDITPGFHQKGAQSPRELLPFEKEIADLLQKLRLSRTADEKADLLYQIEKIYTENIYTIGLYQLRQGLAINKRFKNIPSDLPPYLYDYMVNGMPLQIVWVPEDQQYDNLFLDDIPLADSYSQTEWFNK</sequence>
<dbReference type="Pfam" id="PF00496">
    <property type="entry name" value="SBP_bac_5"/>
    <property type="match status" value="1"/>
</dbReference>
<dbReference type="PANTHER" id="PTHR30290:SF9">
    <property type="entry name" value="OLIGOPEPTIDE-BINDING PROTEIN APPA"/>
    <property type="match status" value="1"/>
</dbReference>
<keyword evidence="3" id="KW-0732">Signal</keyword>
<accession>A0A1I4GMI8</accession>
<dbReference type="GO" id="GO:0043190">
    <property type="term" value="C:ATP-binding cassette (ABC) transporter complex"/>
    <property type="evidence" value="ECO:0007669"/>
    <property type="project" value="InterPro"/>
</dbReference>
<dbReference type="GO" id="GO:0015833">
    <property type="term" value="P:peptide transport"/>
    <property type="evidence" value="ECO:0007669"/>
    <property type="project" value="TreeGrafter"/>
</dbReference>
<evidence type="ECO:0000256" key="2">
    <source>
        <dbReference type="ARBA" id="ARBA00022448"/>
    </source>
</evidence>
<dbReference type="STRING" id="29563.SAMN02983006_00811"/>
<dbReference type="Gene3D" id="3.10.105.10">
    <property type="entry name" value="Dipeptide-binding Protein, Domain 3"/>
    <property type="match status" value="1"/>
</dbReference>
<keyword evidence="2" id="KW-0813">Transport</keyword>
<dbReference type="Gene3D" id="3.40.190.10">
    <property type="entry name" value="Periplasmic binding protein-like II"/>
    <property type="match status" value="1"/>
</dbReference>
<proteinExistence type="inferred from homology"/>
<dbReference type="OrthoDB" id="9772924at2"/>
<dbReference type="InterPro" id="IPR039424">
    <property type="entry name" value="SBP_5"/>
</dbReference>
<dbReference type="PIRSF" id="PIRSF002741">
    <property type="entry name" value="MppA"/>
    <property type="match status" value="1"/>
</dbReference>
<gene>
    <name evidence="5" type="ORF">SAMN02983006_00811</name>
</gene>
<evidence type="ECO:0000313" key="6">
    <source>
        <dbReference type="Proteomes" id="UP000199006"/>
    </source>
</evidence>
<dbReference type="InterPro" id="IPR000914">
    <property type="entry name" value="SBP_5_dom"/>
</dbReference>
<dbReference type="RefSeq" id="WP_089860059.1">
    <property type="nucleotide sequence ID" value="NZ_FOTI01000007.1"/>
</dbReference>
<organism evidence="5 6">
    <name type="scientific">Halanaerobium salsuginis</name>
    <dbReference type="NCBI Taxonomy" id="29563"/>
    <lineage>
        <taxon>Bacteria</taxon>
        <taxon>Bacillati</taxon>
        <taxon>Bacillota</taxon>
        <taxon>Clostridia</taxon>
        <taxon>Halanaerobiales</taxon>
        <taxon>Halanaerobiaceae</taxon>
        <taxon>Halanaerobium</taxon>
    </lineage>
</organism>
<dbReference type="SUPFAM" id="SSF53850">
    <property type="entry name" value="Periplasmic binding protein-like II"/>
    <property type="match status" value="1"/>
</dbReference>
<dbReference type="GO" id="GO:1904680">
    <property type="term" value="F:peptide transmembrane transporter activity"/>
    <property type="evidence" value="ECO:0007669"/>
    <property type="project" value="TreeGrafter"/>
</dbReference>
<dbReference type="AlphaFoldDB" id="A0A1I4GMI8"/>
<evidence type="ECO:0000313" key="5">
    <source>
        <dbReference type="EMBL" id="SFL31258.1"/>
    </source>
</evidence>
<evidence type="ECO:0000259" key="4">
    <source>
        <dbReference type="Pfam" id="PF00496"/>
    </source>
</evidence>
<protein>
    <submittedName>
        <fullName evidence="5">Peptide/nickel transport system substrate-binding protein</fullName>
    </submittedName>
</protein>
<name>A0A1I4GMI8_9FIRM</name>
<dbReference type="EMBL" id="FOTI01000007">
    <property type="protein sequence ID" value="SFL31258.1"/>
    <property type="molecule type" value="Genomic_DNA"/>
</dbReference>
<dbReference type="InterPro" id="IPR030678">
    <property type="entry name" value="Peptide/Ni-bd"/>
</dbReference>
<comment type="similarity">
    <text evidence="1">Belongs to the bacterial solute-binding protein 5 family.</text>
</comment>
<reference evidence="5 6" key="1">
    <citation type="submission" date="2016-10" db="EMBL/GenBank/DDBJ databases">
        <authorList>
            <person name="de Groot N.N."/>
        </authorList>
    </citation>
    <scope>NUCLEOTIDE SEQUENCE [LARGE SCALE GENOMIC DNA]</scope>
    <source>
        <strain evidence="5 6">ATCC 51327</strain>
    </source>
</reference>
<evidence type="ECO:0000256" key="1">
    <source>
        <dbReference type="ARBA" id="ARBA00005695"/>
    </source>
</evidence>
<feature type="domain" description="Solute-binding protein family 5" evidence="4">
    <location>
        <begin position="55"/>
        <end position="470"/>
    </location>
</feature>
<evidence type="ECO:0000256" key="3">
    <source>
        <dbReference type="ARBA" id="ARBA00022729"/>
    </source>
</evidence>
<dbReference type="Proteomes" id="UP000199006">
    <property type="component" value="Unassembled WGS sequence"/>
</dbReference>
<dbReference type="GO" id="GO:0042597">
    <property type="term" value="C:periplasmic space"/>
    <property type="evidence" value="ECO:0007669"/>
    <property type="project" value="UniProtKB-ARBA"/>
</dbReference>
<keyword evidence="6" id="KW-1185">Reference proteome</keyword>